<dbReference type="Proteomes" id="UP000006695">
    <property type="component" value="Chromosome"/>
</dbReference>
<organism evidence="1 2">
    <name type="scientific">Geotalea uraniireducens (strain Rf4)</name>
    <name type="common">Geobacter uraniireducens</name>
    <dbReference type="NCBI Taxonomy" id="351605"/>
    <lineage>
        <taxon>Bacteria</taxon>
        <taxon>Pseudomonadati</taxon>
        <taxon>Thermodesulfobacteriota</taxon>
        <taxon>Desulfuromonadia</taxon>
        <taxon>Geobacterales</taxon>
        <taxon>Geobacteraceae</taxon>
        <taxon>Geotalea</taxon>
    </lineage>
</organism>
<protein>
    <recommendedName>
        <fullName evidence="3">DUF4177 domain-containing protein</fullName>
    </recommendedName>
</protein>
<dbReference type="EMBL" id="CP000698">
    <property type="protein sequence ID" value="ABQ28160.1"/>
    <property type="molecule type" value="Genomic_DNA"/>
</dbReference>
<name>A5G8P2_GEOUR</name>
<accession>A5G8P2</accession>
<evidence type="ECO:0000313" key="1">
    <source>
        <dbReference type="EMBL" id="ABQ28160.1"/>
    </source>
</evidence>
<keyword evidence="2" id="KW-1185">Reference proteome</keyword>
<dbReference type="Pfam" id="PF13783">
    <property type="entry name" value="DUF4177"/>
    <property type="match status" value="1"/>
</dbReference>
<dbReference type="AlphaFoldDB" id="A5G8P2"/>
<reference evidence="1 2" key="1">
    <citation type="submission" date="2007-05" db="EMBL/GenBank/DDBJ databases">
        <title>Complete sequence of Geobacter uraniireducens Rf4.</title>
        <authorList>
            <consortium name="US DOE Joint Genome Institute"/>
            <person name="Copeland A."/>
            <person name="Lucas S."/>
            <person name="Lapidus A."/>
            <person name="Barry K."/>
            <person name="Detter J.C."/>
            <person name="Glavina del Rio T."/>
            <person name="Hammon N."/>
            <person name="Israni S."/>
            <person name="Dalin E."/>
            <person name="Tice H."/>
            <person name="Pitluck S."/>
            <person name="Chertkov O."/>
            <person name="Brettin T."/>
            <person name="Bruce D."/>
            <person name="Han C."/>
            <person name="Schmutz J."/>
            <person name="Larimer F."/>
            <person name="Land M."/>
            <person name="Hauser L."/>
            <person name="Kyrpides N."/>
            <person name="Mikhailova N."/>
            <person name="Shelobolina E."/>
            <person name="Aklujkar M."/>
            <person name="Lovley D."/>
            <person name="Richardson P."/>
        </authorList>
    </citation>
    <scope>NUCLEOTIDE SEQUENCE [LARGE SCALE GENOMIC DNA]</scope>
    <source>
        <strain evidence="1 2">Rf4</strain>
    </source>
</reference>
<dbReference type="KEGG" id="gur:Gura_4016"/>
<dbReference type="STRING" id="351605.Gura_4016"/>
<dbReference type="InterPro" id="IPR025234">
    <property type="entry name" value="YjzH-like"/>
</dbReference>
<dbReference type="HOGENOM" id="CLU_2806374_0_0_7"/>
<gene>
    <name evidence="1" type="ordered locus">Gura_4016</name>
</gene>
<evidence type="ECO:0000313" key="2">
    <source>
        <dbReference type="Proteomes" id="UP000006695"/>
    </source>
</evidence>
<proteinExistence type="predicted"/>
<dbReference type="RefSeq" id="WP_011940797.1">
    <property type="nucleotide sequence ID" value="NC_009483.1"/>
</dbReference>
<evidence type="ECO:0008006" key="3">
    <source>
        <dbReference type="Google" id="ProtNLM"/>
    </source>
</evidence>
<sequence>MEMTWEYKIVYSSMELADEEEYEQRLHDSVRMLNNLGSEGWELISFLPHRTAAKQTKYHAVLKRRNS</sequence>